<feature type="compositionally biased region" description="Basic and acidic residues" evidence="1">
    <location>
        <begin position="128"/>
        <end position="148"/>
    </location>
</feature>
<feature type="region of interest" description="Disordered" evidence="1">
    <location>
        <begin position="22"/>
        <end position="67"/>
    </location>
</feature>
<comment type="caution">
    <text evidence="2">The sequence shown here is derived from an EMBL/GenBank/DDBJ whole genome shotgun (WGS) entry which is preliminary data.</text>
</comment>
<accession>A0A8J6LDR6</accession>
<gene>
    <name evidence="2" type="ORF">GEV33_004067</name>
</gene>
<organism evidence="2 3">
    <name type="scientific">Tenebrio molitor</name>
    <name type="common">Yellow mealworm beetle</name>
    <dbReference type="NCBI Taxonomy" id="7067"/>
    <lineage>
        <taxon>Eukaryota</taxon>
        <taxon>Metazoa</taxon>
        <taxon>Ecdysozoa</taxon>
        <taxon>Arthropoda</taxon>
        <taxon>Hexapoda</taxon>
        <taxon>Insecta</taxon>
        <taxon>Pterygota</taxon>
        <taxon>Neoptera</taxon>
        <taxon>Endopterygota</taxon>
        <taxon>Coleoptera</taxon>
        <taxon>Polyphaga</taxon>
        <taxon>Cucujiformia</taxon>
        <taxon>Tenebrionidae</taxon>
        <taxon>Tenebrio</taxon>
    </lineage>
</organism>
<evidence type="ECO:0000313" key="2">
    <source>
        <dbReference type="EMBL" id="KAH0818724.1"/>
    </source>
</evidence>
<feature type="region of interest" description="Disordered" evidence="1">
    <location>
        <begin position="109"/>
        <end position="156"/>
    </location>
</feature>
<sequence length="354" mass="40563">MYARNSAHRRRRTVTMELTMAAEEATTIPSSSSEPKQRFQPPQPSERRRSPNHSSHQTRDPIHNINQVEDCWNIKATILRSQQNAPQPRRSRPAHQEPHHLPCQRRASIHHHPHQAKPPLNTSSPSGKSDRHKLSLDNYHPHQPEKSRTKVSPQKTHLLDCHPRRLREHHRRRDFHRLSLTVDSETNKPTSFIRVLSTGEETVDDTLFNGVDLYGCTFVCETSHPPTPTPLQCPRCFQFGHELAESTNKPQMSRMSPSQQVLRQGALLPWSCSCPKLKQVKVTDETPVLPVKIDTPPLRELSEPVNIETDPKECETFTAVTRGLVTLLTKAQFDLFPMECVCEPNDNGVYQNYQ</sequence>
<keyword evidence="3" id="KW-1185">Reference proteome</keyword>
<protein>
    <submittedName>
        <fullName evidence="2">Uncharacterized protein</fullName>
    </submittedName>
</protein>
<dbReference type="Proteomes" id="UP000719412">
    <property type="component" value="Unassembled WGS sequence"/>
</dbReference>
<evidence type="ECO:0000256" key="1">
    <source>
        <dbReference type="SAM" id="MobiDB-lite"/>
    </source>
</evidence>
<dbReference type="AlphaFoldDB" id="A0A8J6LDR6"/>
<proteinExistence type="predicted"/>
<reference evidence="2" key="1">
    <citation type="journal article" date="2020" name="J Insects Food Feed">
        <title>The yellow mealworm (Tenebrio molitor) genome: a resource for the emerging insects as food and feed industry.</title>
        <authorList>
            <person name="Eriksson T."/>
            <person name="Andere A."/>
            <person name="Kelstrup H."/>
            <person name="Emery V."/>
            <person name="Picard C."/>
        </authorList>
    </citation>
    <scope>NUCLEOTIDE SEQUENCE</scope>
    <source>
        <strain evidence="2">Stoneville</strain>
        <tissue evidence="2">Whole head</tissue>
    </source>
</reference>
<evidence type="ECO:0000313" key="3">
    <source>
        <dbReference type="Proteomes" id="UP000719412"/>
    </source>
</evidence>
<dbReference type="EMBL" id="JABDTM020016787">
    <property type="protein sequence ID" value="KAH0818724.1"/>
    <property type="molecule type" value="Genomic_DNA"/>
</dbReference>
<name>A0A8J6LDR6_TENMO</name>
<reference evidence="2" key="2">
    <citation type="submission" date="2021-08" db="EMBL/GenBank/DDBJ databases">
        <authorList>
            <person name="Eriksson T."/>
        </authorList>
    </citation>
    <scope>NUCLEOTIDE SEQUENCE</scope>
    <source>
        <strain evidence="2">Stoneville</strain>
        <tissue evidence="2">Whole head</tissue>
    </source>
</reference>